<keyword evidence="1" id="KW-0732">Signal</keyword>
<organism evidence="2 3">
    <name type="scientific">Pogonomyrmex barbatus</name>
    <name type="common">red harvester ant</name>
    <dbReference type="NCBI Taxonomy" id="144034"/>
    <lineage>
        <taxon>Eukaryota</taxon>
        <taxon>Metazoa</taxon>
        <taxon>Ecdysozoa</taxon>
        <taxon>Arthropoda</taxon>
        <taxon>Hexapoda</taxon>
        <taxon>Insecta</taxon>
        <taxon>Pterygota</taxon>
        <taxon>Neoptera</taxon>
        <taxon>Endopterygota</taxon>
        <taxon>Hymenoptera</taxon>
        <taxon>Apocrita</taxon>
        <taxon>Aculeata</taxon>
        <taxon>Formicoidea</taxon>
        <taxon>Formicidae</taxon>
        <taxon>Myrmicinae</taxon>
        <taxon>Pogonomyrmex</taxon>
    </lineage>
</organism>
<dbReference type="AlphaFoldDB" id="A0A6I9W143"/>
<evidence type="ECO:0000313" key="3">
    <source>
        <dbReference type="RefSeq" id="XP_011634719.1"/>
    </source>
</evidence>
<dbReference type="SUPFAM" id="SSF50814">
    <property type="entry name" value="Lipocalins"/>
    <property type="match status" value="1"/>
</dbReference>
<evidence type="ECO:0000256" key="1">
    <source>
        <dbReference type="SAM" id="SignalP"/>
    </source>
</evidence>
<proteinExistence type="predicted"/>
<dbReference type="Proteomes" id="UP000504615">
    <property type="component" value="Unplaced"/>
</dbReference>
<accession>A0A6I9W143</accession>
<dbReference type="InterPro" id="IPR012674">
    <property type="entry name" value="Calycin"/>
</dbReference>
<dbReference type="GeneID" id="105425576"/>
<dbReference type="OrthoDB" id="6615450at2759"/>
<evidence type="ECO:0000313" key="2">
    <source>
        <dbReference type="Proteomes" id="UP000504615"/>
    </source>
</evidence>
<dbReference type="Gene3D" id="2.40.128.20">
    <property type="match status" value="1"/>
</dbReference>
<feature type="signal peptide" evidence="1">
    <location>
        <begin position="1"/>
        <end position="16"/>
    </location>
</feature>
<gene>
    <name evidence="3" type="primary">LOC105425576</name>
</gene>
<feature type="chain" id="PRO_5026721881" evidence="1">
    <location>
        <begin position="17"/>
        <end position="228"/>
    </location>
</feature>
<sequence length="228" mass="25835">MKWYVLVLVFAGLTRGDNAIDTNNIFNCPELNAQDEIDLDKIMGKWYVVEILEHRMDPTKPVSSSYVVESCPIVKLRPLDHASLRLLWSEDSGNLEYTFRIQDIVKRKGFWQTMTSQNGTLAERKKYMQFTGNVHVMKAVASDMVLTFCSRHPNNQLYSLLLSREHTLQNSDKRGVHNLLGRRGLKNVSIRETCVNGGAGSRRGTLDLVTWAALVGLLSSSVLFRSCQ</sequence>
<dbReference type="KEGG" id="pbar:105425576"/>
<protein>
    <submittedName>
        <fullName evidence="3">Uncharacterized protein LOC105425576</fullName>
    </submittedName>
</protein>
<dbReference type="RefSeq" id="XP_011634719.1">
    <property type="nucleotide sequence ID" value="XM_011636417.2"/>
</dbReference>
<name>A0A6I9W143_9HYME</name>
<reference evidence="3" key="1">
    <citation type="submission" date="2025-08" db="UniProtKB">
        <authorList>
            <consortium name="RefSeq"/>
        </authorList>
    </citation>
    <scope>IDENTIFICATION</scope>
</reference>
<keyword evidence="2" id="KW-1185">Reference proteome</keyword>